<dbReference type="PANTHER" id="PTHR11451">
    <property type="entry name" value="THREONINE-TRNA LIGASE"/>
    <property type="match status" value="1"/>
</dbReference>
<keyword evidence="17" id="KW-1185">Reference proteome</keyword>
<evidence type="ECO:0000256" key="11">
    <source>
        <dbReference type="ARBA" id="ARBA00023146"/>
    </source>
</evidence>
<dbReference type="FunFam" id="3.30.930.10:FF:000002">
    <property type="entry name" value="Threonine--tRNA ligase"/>
    <property type="match status" value="1"/>
</dbReference>
<dbReference type="InterPro" id="IPR036621">
    <property type="entry name" value="Anticodon-bd_dom_sf"/>
</dbReference>
<dbReference type="InterPro" id="IPR012947">
    <property type="entry name" value="tRNA_SAD"/>
</dbReference>
<protein>
    <recommendedName>
        <fullName evidence="13">Threonine--tRNA ligase</fullName>
        <ecNumber evidence="13">6.1.1.3</ecNumber>
    </recommendedName>
    <alternativeName>
        <fullName evidence="13">Threonyl-tRNA synthetase</fullName>
        <shortName evidence="13">ThrRS</shortName>
    </alternativeName>
</protein>
<evidence type="ECO:0000313" key="16">
    <source>
        <dbReference type="EMBL" id="QDG49263.1"/>
    </source>
</evidence>
<dbReference type="PRINTS" id="PR01047">
    <property type="entry name" value="TRNASYNTHTHR"/>
</dbReference>
<dbReference type="Gene3D" id="3.30.930.10">
    <property type="entry name" value="Bira Bifunctional Protein, Domain 2"/>
    <property type="match status" value="1"/>
</dbReference>
<dbReference type="GO" id="GO:0046872">
    <property type="term" value="F:metal ion binding"/>
    <property type="evidence" value="ECO:0007669"/>
    <property type="project" value="UniProtKB-KW"/>
</dbReference>
<dbReference type="InterPro" id="IPR004154">
    <property type="entry name" value="Anticodon-bd"/>
</dbReference>
<dbReference type="PROSITE" id="PS50862">
    <property type="entry name" value="AA_TRNA_LIGASE_II"/>
    <property type="match status" value="1"/>
</dbReference>
<dbReference type="InterPro" id="IPR047246">
    <property type="entry name" value="ThrRS_anticodon"/>
</dbReference>
<evidence type="ECO:0000256" key="3">
    <source>
        <dbReference type="ARBA" id="ARBA00022555"/>
    </source>
</evidence>
<dbReference type="EC" id="6.1.1.3" evidence="13"/>
<dbReference type="InterPro" id="IPR002314">
    <property type="entry name" value="aa-tRNA-synt_IIb"/>
</dbReference>
<comment type="catalytic activity">
    <reaction evidence="12 13">
        <text>tRNA(Thr) + L-threonine + ATP = L-threonyl-tRNA(Thr) + AMP + diphosphate + H(+)</text>
        <dbReference type="Rhea" id="RHEA:24624"/>
        <dbReference type="Rhea" id="RHEA-COMP:9670"/>
        <dbReference type="Rhea" id="RHEA-COMP:9704"/>
        <dbReference type="ChEBI" id="CHEBI:15378"/>
        <dbReference type="ChEBI" id="CHEBI:30616"/>
        <dbReference type="ChEBI" id="CHEBI:33019"/>
        <dbReference type="ChEBI" id="CHEBI:57926"/>
        <dbReference type="ChEBI" id="CHEBI:78442"/>
        <dbReference type="ChEBI" id="CHEBI:78534"/>
        <dbReference type="ChEBI" id="CHEBI:456215"/>
        <dbReference type="EC" id="6.1.1.3"/>
    </reaction>
</comment>
<gene>
    <name evidence="13 16" type="primary">thrS</name>
    <name evidence="16" type="ORF">FIV42_00455</name>
</gene>
<dbReference type="SUPFAM" id="SSF52954">
    <property type="entry name" value="Class II aaRS ABD-related"/>
    <property type="match status" value="1"/>
</dbReference>
<evidence type="ECO:0000256" key="12">
    <source>
        <dbReference type="ARBA" id="ARBA00049515"/>
    </source>
</evidence>
<comment type="subcellular location">
    <subcellularLocation>
        <location evidence="13">Cytoplasm</location>
    </subcellularLocation>
</comment>
<dbReference type="EMBL" id="CP041186">
    <property type="protein sequence ID" value="QDG49263.1"/>
    <property type="molecule type" value="Genomic_DNA"/>
</dbReference>
<dbReference type="GO" id="GO:0000049">
    <property type="term" value="F:tRNA binding"/>
    <property type="evidence" value="ECO:0007669"/>
    <property type="project" value="UniProtKB-KW"/>
</dbReference>
<dbReference type="SUPFAM" id="SSF55186">
    <property type="entry name" value="ThrRS/AlaRS common domain"/>
    <property type="match status" value="1"/>
</dbReference>
<keyword evidence="2 13" id="KW-0963">Cytoplasm</keyword>
<dbReference type="CDD" id="cd00771">
    <property type="entry name" value="ThrRS_core"/>
    <property type="match status" value="1"/>
</dbReference>
<feature type="binding site" evidence="13">
    <location>
        <position position="453"/>
    </location>
    <ligand>
        <name>Zn(2+)</name>
        <dbReference type="ChEBI" id="CHEBI:29105"/>
        <note>catalytic</note>
    </ligand>
</feature>
<dbReference type="SUPFAM" id="SSF55681">
    <property type="entry name" value="Class II aaRS and biotin synthetases"/>
    <property type="match status" value="1"/>
</dbReference>
<dbReference type="InterPro" id="IPR006195">
    <property type="entry name" value="aa-tRNA-synth_II"/>
</dbReference>
<feature type="binding site" evidence="13">
    <location>
        <position position="328"/>
    </location>
    <ligand>
        <name>Zn(2+)</name>
        <dbReference type="ChEBI" id="CHEBI:29105"/>
        <note>catalytic</note>
    </ligand>
</feature>
<dbReference type="Gene3D" id="3.30.54.20">
    <property type="match status" value="1"/>
</dbReference>
<dbReference type="GO" id="GO:0006435">
    <property type="term" value="P:threonyl-tRNA aminoacylation"/>
    <property type="evidence" value="ECO:0007669"/>
    <property type="project" value="UniProtKB-UniRule"/>
</dbReference>
<dbReference type="Gene3D" id="3.30.980.10">
    <property type="entry name" value="Threonyl-trna Synthetase, Chain A, domain 2"/>
    <property type="match status" value="1"/>
</dbReference>
<keyword evidence="11 13" id="KW-0030">Aminoacyl-tRNA synthetase</keyword>
<evidence type="ECO:0000256" key="9">
    <source>
        <dbReference type="ARBA" id="ARBA00022884"/>
    </source>
</evidence>
<keyword evidence="10 13" id="KW-0648">Protein biosynthesis</keyword>
<sequence length="607" mass="70445">MADAPKRGAQDKDLLYRVRHSTAHIMATAIQQMFPDAKFAIGPPIADGFYYDFELPRPISTDDFGQIEGRMTQIVKQNQEFEREEWTKEEAREFFKDQPYKLELIDRIEDEKVSIYKNGPFTDLCAGPHVESTGACEHFKLKKVAGAYWKGDENQPMLQRIYGTAFPTEEELEEHLYMIEEAKRRDHRKLGRQLGLFDFDRLSPGSVFWRPKGWQMYRKIQGFFRELEEKNGYVEIMHPLIYNKELFEQSGHWEHYKDNMFTFESHDQTYGLKPMNCPDTMLFFKSDKRSYRELPMRVAEFGTLHRNELPGVLSGATRVRQFCQDDAHIFVTEDQVEDEISLLLEMVDETYGLFDMDYEIELSTRPEKFMGDPALWDEAEASLKSALEANGRDYKIHEGDGAFYGPKIDFQVRDSLGRSWQCATIQLDFQLPRRFELGYTDADNTEKTPIVIHRALAGSLERFIGILVEHLAGVFPTWLAPTQVKIMTITDEQDDYAWNVAKLLKDAGVRVEVDDRSEKIGFKIREAETQKIPYMLVIGGREEEEGTVAVRSYSEGRRGKMTPEEVRDEIVEKVENRTLDVEIQRSGLATEAREEEGMGQDMVDRGY</sequence>
<dbReference type="InterPro" id="IPR002320">
    <property type="entry name" value="Thr-tRNA-ligase_IIa"/>
</dbReference>
<feature type="binding site" evidence="13">
    <location>
        <position position="277"/>
    </location>
    <ligand>
        <name>Zn(2+)</name>
        <dbReference type="ChEBI" id="CHEBI:29105"/>
        <note>catalytic</note>
    </ligand>
</feature>
<organism evidence="16 17">
    <name type="scientific">Persicimonas caeni</name>
    <dbReference type="NCBI Taxonomy" id="2292766"/>
    <lineage>
        <taxon>Bacteria</taxon>
        <taxon>Deltaproteobacteria</taxon>
        <taxon>Bradymonadales</taxon>
        <taxon>Bradymonadaceae</taxon>
        <taxon>Persicimonas</taxon>
    </lineage>
</organism>
<evidence type="ECO:0000256" key="1">
    <source>
        <dbReference type="ARBA" id="ARBA00008226"/>
    </source>
</evidence>
<dbReference type="FunFam" id="3.30.980.10:FF:000005">
    <property type="entry name" value="Threonyl-tRNA synthetase, mitochondrial"/>
    <property type="match status" value="1"/>
</dbReference>
<dbReference type="Pfam" id="PF00587">
    <property type="entry name" value="tRNA-synt_2b"/>
    <property type="match status" value="1"/>
</dbReference>
<comment type="similarity">
    <text evidence="1 13">Belongs to the class-II aminoacyl-tRNA synthetase family.</text>
</comment>
<dbReference type="HAMAP" id="MF_00184">
    <property type="entry name" value="Thr_tRNA_synth"/>
    <property type="match status" value="1"/>
</dbReference>
<feature type="region of interest" description="Disordered" evidence="14">
    <location>
        <begin position="587"/>
        <end position="607"/>
    </location>
</feature>
<dbReference type="AlphaFoldDB" id="A0A4Y6PM22"/>
<accession>A0A4Y6PM22</accession>
<dbReference type="FunFam" id="3.30.54.20:FF:000002">
    <property type="entry name" value="Threonine--tRNA ligase"/>
    <property type="match status" value="1"/>
</dbReference>
<dbReference type="OrthoDB" id="9802304at2"/>
<dbReference type="SMART" id="SM00863">
    <property type="entry name" value="tRNA_SAD"/>
    <property type="match status" value="1"/>
</dbReference>
<reference evidence="16 17" key="1">
    <citation type="submission" date="2019-06" db="EMBL/GenBank/DDBJ databases">
        <title>Persicimonas caeni gen. nov., sp. nov., a predatory bacterium isolated from solar saltern.</title>
        <authorList>
            <person name="Wang S."/>
        </authorList>
    </citation>
    <scope>NUCLEOTIDE SEQUENCE [LARGE SCALE GENOMIC DNA]</scope>
    <source>
        <strain evidence="16 17">YN101</strain>
    </source>
</reference>
<evidence type="ECO:0000256" key="10">
    <source>
        <dbReference type="ARBA" id="ARBA00022917"/>
    </source>
</evidence>
<proteinExistence type="inferred from homology"/>
<dbReference type="Pfam" id="PF07973">
    <property type="entry name" value="tRNA_SAD"/>
    <property type="match status" value="1"/>
</dbReference>
<evidence type="ECO:0000256" key="8">
    <source>
        <dbReference type="ARBA" id="ARBA00022840"/>
    </source>
</evidence>
<evidence type="ECO:0000256" key="13">
    <source>
        <dbReference type="HAMAP-Rule" id="MF_00184"/>
    </source>
</evidence>
<dbReference type="Pfam" id="PF03129">
    <property type="entry name" value="HGTP_anticodon"/>
    <property type="match status" value="1"/>
</dbReference>
<keyword evidence="6 13" id="KW-0547">Nucleotide-binding</keyword>
<evidence type="ECO:0000259" key="15">
    <source>
        <dbReference type="PROSITE" id="PS50862"/>
    </source>
</evidence>
<keyword evidence="9 13" id="KW-0694">RNA-binding</keyword>
<keyword evidence="3 13" id="KW-0820">tRNA-binding</keyword>
<keyword evidence="7 13" id="KW-0862">Zinc</keyword>
<keyword evidence="4 13" id="KW-0436">Ligase</keyword>
<comment type="cofactor">
    <cofactor evidence="13">
        <name>Zn(2+)</name>
        <dbReference type="ChEBI" id="CHEBI:29105"/>
    </cofactor>
    <text evidence="13">Binds 1 zinc ion per subunit.</text>
</comment>
<dbReference type="InterPro" id="IPR018163">
    <property type="entry name" value="Thr/Ala-tRNA-synth_IIc_edit"/>
</dbReference>
<dbReference type="InterPro" id="IPR045864">
    <property type="entry name" value="aa-tRNA-synth_II/BPL/LPL"/>
</dbReference>
<dbReference type="InterPro" id="IPR033728">
    <property type="entry name" value="ThrRS_core"/>
</dbReference>
<dbReference type="GO" id="GO:0005524">
    <property type="term" value="F:ATP binding"/>
    <property type="evidence" value="ECO:0007669"/>
    <property type="project" value="UniProtKB-UniRule"/>
</dbReference>
<evidence type="ECO:0000256" key="4">
    <source>
        <dbReference type="ARBA" id="ARBA00022598"/>
    </source>
</evidence>
<name>A0A4Y6PM22_PERCE</name>
<dbReference type="RefSeq" id="WP_141195762.1">
    <property type="nucleotide sequence ID" value="NZ_CP041186.1"/>
</dbReference>
<keyword evidence="8 13" id="KW-0067">ATP-binding</keyword>
<dbReference type="NCBIfam" id="TIGR00418">
    <property type="entry name" value="thrS"/>
    <property type="match status" value="1"/>
</dbReference>
<evidence type="ECO:0000313" key="17">
    <source>
        <dbReference type="Proteomes" id="UP000315995"/>
    </source>
</evidence>
<dbReference type="GO" id="GO:0004829">
    <property type="term" value="F:threonine-tRNA ligase activity"/>
    <property type="evidence" value="ECO:0007669"/>
    <property type="project" value="UniProtKB-UniRule"/>
</dbReference>
<evidence type="ECO:0000256" key="5">
    <source>
        <dbReference type="ARBA" id="ARBA00022723"/>
    </source>
</evidence>
<evidence type="ECO:0000256" key="6">
    <source>
        <dbReference type="ARBA" id="ARBA00022741"/>
    </source>
</evidence>
<dbReference type="PANTHER" id="PTHR11451:SF44">
    <property type="entry name" value="THREONINE--TRNA LIGASE, CHLOROPLASTIC_MITOCHONDRIAL 2"/>
    <property type="match status" value="1"/>
</dbReference>
<dbReference type="FunFam" id="3.40.50.800:FF:000001">
    <property type="entry name" value="Threonine--tRNA ligase"/>
    <property type="match status" value="1"/>
</dbReference>
<dbReference type="Proteomes" id="UP000315995">
    <property type="component" value="Chromosome"/>
</dbReference>
<evidence type="ECO:0000256" key="14">
    <source>
        <dbReference type="SAM" id="MobiDB-lite"/>
    </source>
</evidence>
<evidence type="ECO:0000256" key="2">
    <source>
        <dbReference type="ARBA" id="ARBA00022490"/>
    </source>
</evidence>
<dbReference type="Gene3D" id="3.40.50.800">
    <property type="entry name" value="Anticodon-binding domain"/>
    <property type="match status" value="1"/>
</dbReference>
<feature type="compositionally biased region" description="Basic and acidic residues" evidence="14">
    <location>
        <begin position="591"/>
        <end position="607"/>
    </location>
</feature>
<accession>A0A5B8XYK1</accession>
<comment type="caution">
    <text evidence="13">Lacks conserved residue(s) required for the propagation of feature annotation.</text>
</comment>
<dbReference type="GO" id="GO:0005737">
    <property type="term" value="C:cytoplasm"/>
    <property type="evidence" value="ECO:0007669"/>
    <property type="project" value="UniProtKB-SubCell"/>
</dbReference>
<evidence type="ECO:0000256" key="7">
    <source>
        <dbReference type="ARBA" id="ARBA00022833"/>
    </source>
</evidence>
<dbReference type="CDD" id="cd00860">
    <property type="entry name" value="ThrRS_anticodon"/>
    <property type="match status" value="1"/>
</dbReference>
<feature type="domain" description="Aminoacyl-transfer RNA synthetases class-II family profile" evidence="15">
    <location>
        <begin position="186"/>
        <end position="476"/>
    </location>
</feature>
<keyword evidence="5 13" id="KW-0479">Metal-binding</keyword>
<comment type="subunit">
    <text evidence="13">Homodimer.</text>
</comment>